<feature type="transmembrane region" description="Helical" evidence="6">
    <location>
        <begin position="113"/>
        <end position="136"/>
    </location>
</feature>
<protein>
    <submittedName>
        <fullName evidence="7">Flippase</fullName>
    </submittedName>
</protein>
<feature type="compositionally biased region" description="Polar residues" evidence="5">
    <location>
        <begin position="64"/>
        <end position="73"/>
    </location>
</feature>
<dbReference type="GO" id="GO:0016020">
    <property type="term" value="C:membrane"/>
    <property type="evidence" value="ECO:0007669"/>
    <property type="project" value="UniProtKB-SubCell"/>
</dbReference>
<feature type="transmembrane region" description="Helical" evidence="6">
    <location>
        <begin position="157"/>
        <end position="178"/>
    </location>
</feature>
<sequence length="552" mass="60847">MRSGRPCRPTRMPMTANRTRRTTRIIWNTRTSSTASSIRCAVKCSLTPKPRGMATDRPYDQETDMGTTPTTKMPSLTRNALLNSMKTVMSLIFPLITFPYVSRVLGAANIGKINYSLSIVSYFALFAALGISNYAIREGAKIKRDQESLTRFARQIFTINLVSSGIAYLAFLIVVFALPDLHAYWVLLFIQSLTIGFTTISVDWLYSIFEDYFYLSVRTIAVQFASLILMFIFVHKPSDYVIYAGISVFASSAANAWGFFHARKFCTLRPTRHVEVNRHIGPIMTLFMNNVAINIYSNAGTTFVGAMMGDVQVGLYSVAMKIYSIARQVINSLTVVSLPRLSYLSANDRKGYIALLNRLFSTIIVTCIPAAILLYALSSPIVLIISGPKYVDAIPMLQIIAFALALAAPNAFLTSAVLIPLRREKKVVISTASGAVVNIALDLALIPFFGTYAACVSIVIAELVVTVLSLAFSFDQITQLKLGASFVHTAVGCALIVACHMLCMRTVHIGNPIVDFLVRGGAYALVYGIALLVMRDDSLAFFLRKLRRPAKR</sequence>
<dbReference type="AlphaFoldDB" id="A0A4V3WRV3"/>
<evidence type="ECO:0000256" key="5">
    <source>
        <dbReference type="SAM" id="MobiDB-lite"/>
    </source>
</evidence>
<dbReference type="PANTHER" id="PTHR43424:SF1">
    <property type="entry name" value="LOCUS PUTATIVE PROTEIN 1-RELATED"/>
    <property type="match status" value="1"/>
</dbReference>
<feature type="transmembrane region" description="Helical" evidence="6">
    <location>
        <begin position="520"/>
        <end position="543"/>
    </location>
</feature>
<keyword evidence="3 6" id="KW-1133">Transmembrane helix</keyword>
<evidence type="ECO:0000256" key="3">
    <source>
        <dbReference type="ARBA" id="ARBA00022989"/>
    </source>
</evidence>
<name>A0A4V3WRV3_9BIFI</name>
<feature type="transmembrane region" description="Helical" evidence="6">
    <location>
        <begin position="486"/>
        <end position="508"/>
    </location>
</feature>
<dbReference type="Pfam" id="PF01943">
    <property type="entry name" value="Polysacc_synt"/>
    <property type="match status" value="1"/>
</dbReference>
<dbReference type="Proteomes" id="UP000306798">
    <property type="component" value="Unassembled WGS sequence"/>
</dbReference>
<feature type="transmembrane region" description="Helical" evidence="6">
    <location>
        <begin position="213"/>
        <end position="234"/>
    </location>
</feature>
<feature type="transmembrane region" description="Helical" evidence="6">
    <location>
        <begin position="240"/>
        <end position="260"/>
    </location>
</feature>
<keyword evidence="4 6" id="KW-0472">Membrane</keyword>
<comment type="caution">
    <text evidence="7">The sequence shown here is derived from an EMBL/GenBank/DDBJ whole genome shotgun (WGS) entry which is preliminary data.</text>
</comment>
<accession>A0A4V3WRV3</accession>
<dbReference type="InterPro" id="IPR002797">
    <property type="entry name" value="Polysacc_synth"/>
</dbReference>
<feature type="transmembrane region" description="Helical" evidence="6">
    <location>
        <begin position="427"/>
        <end position="445"/>
    </location>
</feature>
<dbReference type="PANTHER" id="PTHR43424">
    <property type="entry name" value="LOCUS PUTATIVE PROTEIN 1-RELATED"/>
    <property type="match status" value="1"/>
</dbReference>
<evidence type="ECO:0000256" key="1">
    <source>
        <dbReference type="ARBA" id="ARBA00004141"/>
    </source>
</evidence>
<organism evidence="7 8">
    <name type="scientific">Bifidobacterium pseudolongum</name>
    <dbReference type="NCBI Taxonomy" id="1694"/>
    <lineage>
        <taxon>Bacteria</taxon>
        <taxon>Bacillati</taxon>
        <taxon>Actinomycetota</taxon>
        <taxon>Actinomycetes</taxon>
        <taxon>Bifidobacteriales</taxon>
        <taxon>Bifidobacteriaceae</taxon>
        <taxon>Bifidobacterium</taxon>
    </lineage>
</organism>
<dbReference type="EMBL" id="SSTF01000013">
    <property type="protein sequence ID" value="THG25687.1"/>
    <property type="molecule type" value="Genomic_DNA"/>
</dbReference>
<proteinExistence type="predicted"/>
<feature type="region of interest" description="Disordered" evidence="5">
    <location>
        <begin position="51"/>
        <end position="73"/>
    </location>
</feature>
<feature type="transmembrane region" description="Helical" evidence="6">
    <location>
        <begin position="184"/>
        <end position="206"/>
    </location>
</feature>
<evidence type="ECO:0000256" key="6">
    <source>
        <dbReference type="SAM" id="Phobius"/>
    </source>
</evidence>
<keyword evidence="2 6" id="KW-0812">Transmembrane</keyword>
<dbReference type="InterPro" id="IPR052556">
    <property type="entry name" value="PolySynth_Transporter"/>
</dbReference>
<comment type="subcellular location">
    <subcellularLocation>
        <location evidence="1">Membrane</location>
        <topology evidence="1">Multi-pass membrane protein</topology>
    </subcellularLocation>
</comment>
<evidence type="ECO:0000256" key="2">
    <source>
        <dbReference type="ARBA" id="ARBA00022692"/>
    </source>
</evidence>
<reference evidence="7 8" key="1">
    <citation type="submission" date="2019-04" db="EMBL/GenBank/DDBJ databases">
        <title>Microbes associate with the intestines of laboratory mice.</title>
        <authorList>
            <person name="Navarre W."/>
            <person name="Wong E."/>
            <person name="Huang K.C."/>
            <person name="Tropini C."/>
            <person name="Ng K."/>
            <person name="Yu B."/>
        </authorList>
    </citation>
    <scope>NUCLEOTIDE SEQUENCE [LARGE SCALE GENOMIC DNA]</scope>
    <source>
        <strain evidence="7 8">NM87_A27A</strain>
    </source>
</reference>
<feature type="transmembrane region" description="Helical" evidence="6">
    <location>
        <begin position="359"/>
        <end position="385"/>
    </location>
</feature>
<evidence type="ECO:0000313" key="8">
    <source>
        <dbReference type="Proteomes" id="UP000306798"/>
    </source>
</evidence>
<feature type="transmembrane region" description="Helical" evidence="6">
    <location>
        <begin position="397"/>
        <end position="420"/>
    </location>
</feature>
<evidence type="ECO:0000313" key="7">
    <source>
        <dbReference type="EMBL" id="THG25687.1"/>
    </source>
</evidence>
<gene>
    <name evidence="7" type="ORF">E5991_05180</name>
</gene>
<dbReference type="CDD" id="cd13128">
    <property type="entry name" value="MATE_Wzx_like"/>
    <property type="match status" value="1"/>
</dbReference>
<feature type="transmembrane region" description="Helical" evidence="6">
    <location>
        <begin position="80"/>
        <end position="101"/>
    </location>
</feature>
<evidence type="ECO:0000256" key="4">
    <source>
        <dbReference type="ARBA" id="ARBA00023136"/>
    </source>
</evidence>
<feature type="transmembrane region" description="Helical" evidence="6">
    <location>
        <begin position="451"/>
        <end position="474"/>
    </location>
</feature>